<dbReference type="Gene3D" id="3.65.10.20">
    <property type="entry name" value="RNA 3'-terminal phosphate cyclase domain"/>
    <property type="match status" value="1"/>
</dbReference>
<reference evidence="4" key="1">
    <citation type="journal article" date="2020" name="Stud. Mycol.">
        <title>101 Dothideomycetes genomes: a test case for predicting lifestyles and emergence of pathogens.</title>
        <authorList>
            <person name="Haridas S."/>
            <person name="Albert R."/>
            <person name="Binder M."/>
            <person name="Bloem J."/>
            <person name="Labutti K."/>
            <person name="Salamov A."/>
            <person name="Andreopoulos B."/>
            <person name="Baker S."/>
            <person name="Barry K."/>
            <person name="Bills G."/>
            <person name="Bluhm B."/>
            <person name="Cannon C."/>
            <person name="Castanera R."/>
            <person name="Culley D."/>
            <person name="Daum C."/>
            <person name="Ezra D."/>
            <person name="Gonzalez J."/>
            <person name="Henrissat B."/>
            <person name="Kuo A."/>
            <person name="Liang C."/>
            <person name="Lipzen A."/>
            <person name="Lutzoni F."/>
            <person name="Magnuson J."/>
            <person name="Mondo S."/>
            <person name="Nolan M."/>
            <person name="Ohm R."/>
            <person name="Pangilinan J."/>
            <person name="Park H.-J."/>
            <person name="Ramirez L."/>
            <person name="Alfaro M."/>
            <person name="Sun H."/>
            <person name="Tritt A."/>
            <person name="Yoshinaga Y."/>
            <person name="Zwiers L.-H."/>
            <person name="Turgeon B."/>
            <person name="Goodwin S."/>
            <person name="Spatafora J."/>
            <person name="Crous P."/>
            <person name="Grigoriev I."/>
        </authorList>
    </citation>
    <scope>NUCLEOTIDE SEQUENCE</scope>
    <source>
        <strain evidence="4">CBS 262.69</strain>
    </source>
</reference>
<evidence type="ECO:0000259" key="3">
    <source>
        <dbReference type="Pfam" id="PF01137"/>
    </source>
</evidence>
<dbReference type="Pfam" id="PF01137">
    <property type="entry name" value="RTC"/>
    <property type="match status" value="1"/>
</dbReference>
<keyword evidence="2" id="KW-0067">ATP-binding</keyword>
<evidence type="ECO:0000313" key="4">
    <source>
        <dbReference type="EMBL" id="KAF2397945.1"/>
    </source>
</evidence>
<feature type="domain" description="RNA 3'-terminal phosphate cyclase" evidence="3">
    <location>
        <begin position="10"/>
        <end position="339"/>
    </location>
</feature>
<protein>
    <submittedName>
        <fullName evidence="4">RNA 3'-terminal phosphate cyclase</fullName>
    </submittedName>
</protein>
<dbReference type="InterPro" id="IPR037136">
    <property type="entry name" value="RNA3'_phos_cyclase_dom_sf"/>
</dbReference>
<dbReference type="GO" id="GO:0003963">
    <property type="term" value="F:RNA-3'-phosphate cyclase activity"/>
    <property type="evidence" value="ECO:0007669"/>
    <property type="project" value="TreeGrafter"/>
</dbReference>
<keyword evidence="5" id="KW-1185">Reference proteome</keyword>
<dbReference type="InterPro" id="IPR000228">
    <property type="entry name" value="RNA3'_term_phos_cyc"/>
</dbReference>
<evidence type="ECO:0000256" key="2">
    <source>
        <dbReference type="PIRSR" id="PIRSR005378-2"/>
    </source>
</evidence>
<gene>
    <name evidence="4" type="ORF">EJ06DRAFT_583802</name>
</gene>
<evidence type="ECO:0000313" key="5">
    <source>
        <dbReference type="Proteomes" id="UP000799640"/>
    </source>
</evidence>
<evidence type="ECO:0000256" key="1">
    <source>
        <dbReference type="PIRSR" id="PIRSR005378-1"/>
    </source>
</evidence>
<dbReference type="GO" id="GO:0005634">
    <property type="term" value="C:nucleus"/>
    <property type="evidence" value="ECO:0007669"/>
    <property type="project" value="TreeGrafter"/>
</dbReference>
<feature type="binding site" evidence="2">
    <location>
        <position position="104"/>
    </location>
    <ligand>
        <name>ATP</name>
        <dbReference type="ChEBI" id="CHEBI:30616"/>
    </ligand>
</feature>
<organism evidence="4 5">
    <name type="scientific">Trichodelitschia bisporula</name>
    <dbReference type="NCBI Taxonomy" id="703511"/>
    <lineage>
        <taxon>Eukaryota</taxon>
        <taxon>Fungi</taxon>
        <taxon>Dikarya</taxon>
        <taxon>Ascomycota</taxon>
        <taxon>Pezizomycotina</taxon>
        <taxon>Dothideomycetes</taxon>
        <taxon>Dothideomycetes incertae sedis</taxon>
        <taxon>Phaeotrichales</taxon>
        <taxon>Phaeotrichaceae</taxon>
        <taxon>Trichodelitschia</taxon>
    </lineage>
</organism>
<dbReference type="InterPro" id="IPR013792">
    <property type="entry name" value="RNA3'P_cycl/enolpyr_Trfase_a/b"/>
</dbReference>
<dbReference type="PANTHER" id="PTHR11096">
    <property type="entry name" value="RNA 3' TERMINAL PHOSPHATE CYCLASE"/>
    <property type="match status" value="1"/>
</dbReference>
<dbReference type="PANTHER" id="PTHR11096:SF0">
    <property type="entry name" value="RNA 3'-TERMINAL PHOSPHATE CYCLASE"/>
    <property type="match status" value="1"/>
</dbReference>
<dbReference type="Proteomes" id="UP000799640">
    <property type="component" value="Unassembled WGS sequence"/>
</dbReference>
<dbReference type="PIRSF" id="PIRSF005378">
    <property type="entry name" value="RNA3'_term_phos_cycl_euk"/>
    <property type="match status" value="1"/>
</dbReference>
<keyword evidence="2" id="KW-0547">Nucleotide-binding</keyword>
<dbReference type="OrthoDB" id="25029at2759"/>
<dbReference type="AlphaFoldDB" id="A0A6G1HQC0"/>
<feature type="active site" description="Tele-AMP-histidine intermediate" evidence="1">
    <location>
        <position position="323"/>
    </location>
</feature>
<dbReference type="GO" id="GO:0005524">
    <property type="term" value="F:ATP binding"/>
    <property type="evidence" value="ECO:0007669"/>
    <property type="project" value="UniProtKB-KW"/>
</dbReference>
<dbReference type="EMBL" id="ML996701">
    <property type="protein sequence ID" value="KAF2397945.1"/>
    <property type="molecule type" value="Genomic_DNA"/>
</dbReference>
<name>A0A6G1HQC0_9PEZI</name>
<sequence>MVVDLLGTTLEGGGQLLRLAVGLSALTGTPVRITDIRGNRSGPRGIKGQHLSAVRWLADACSARVEGDAKGSRELLFRPKTHVRLTSVPPIDIGSPGSVTLVFQALLPFILFASENHAALTIHGGTNVSNSPSIDYVTHVLVPMLHLIGLPPLTVRLHRRGWSTGRNEVGEVTFGITPLARDESLPAFTLVERGEVVRVLTRIVAPSSTARMFTTELAPALGRAFPGIPVDEAFEDSRHPKRLYLLLIAVTSTGCRLGRDWLFDRKATGEVAVAAMVKCVVKELSSELAHGGCVDEHMHDQLVVFQAVARGRSAVSAGAESLHTQTAKWVAWEVAGVDFDDDTCEGVALVAGDVKRGVMEELEEELQSVSLAA</sequence>
<dbReference type="InterPro" id="IPR023797">
    <property type="entry name" value="RNA3'_phos_cyclase_dom"/>
</dbReference>
<dbReference type="SUPFAM" id="SSF55205">
    <property type="entry name" value="EPT/RTPC-like"/>
    <property type="match status" value="1"/>
</dbReference>
<feature type="binding site" evidence="2">
    <location>
        <begin position="297"/>
        <end position="301"/>
    </location>
    <ligand>
        <name>ATP</name>
        <dbReference type="ChEBI" id="CHEBI:30616"/>
    </ligand>
</feature>
<dbReference type="GO" id="GO:0006396">
    <property type="term" value="P:RNA processing"/>
    <property type="evidence" value="ECO:0007669"/>
    <property type="project" value="InterPro"/>
</dbReference>
<proteinExistence type="predicted"/>
<accession>A0A6G1HQC0</accession>
<dbReference type="Gene3D" id="3.30.360.20">
    <property type="entry name" value="RNA 3'-terminal phosphate cyclase, insert domain"/>
    <property type="match status" value="1"/>
</dbReference>
<dbReference type="InterPro" id="IPR036553">
    <property type="entry name" value="RPTC_insert"/>
</dbReference>